<organism evidence="5 6">
    <name type="scientific">Demequina muriae</name>
    <dbReference type="NCBI Taxonomy" id="3051664"/>
    <lineage>
        <taxon>Bacteria</taxon>
        <taxon>Bacillati</taxon>
        <taxon>Actinomycetota</taxon>
        <taxon>Actinomycetes</taxon>
        <taxon>Micrococcales</taxon>
        <taxon>Demequinaceae</taxon>
        <taxon>Demequina</taxon>
    </lineage>
</organism>
<evidence type="ECO:0000313" key="6">
    <source>
        <dbReference type="Proteomes" id="UP001172708"/>
    </source>
</evidence>
<dbReference type="NCBIfam" id="NF006094">
    <property type="entry name" value="PRK08246.1"/>
    <property type="match status" value="1"/>
</dbReference>
<dbReference type="Pfam" id="PF00291">
    <property type="entry name" value="PALP"/>
    <property type="match status" value="1"/>
</dbReference>
<keyword evidence="3" id="KW-0456">Lyase</keyword>
<dbReference type="EMBL" id="JAUHQA010000001">
    <property type="protein sequence ID" value="MDN4481203.1"/>
    <property type="molecule type" value="Genomic_DNA"/>
</dbReference>
<evidence type="ECO:0000313" key="5">
    <source>
        <dbReference type="EMBL" id="MDN4481203.1"/>
    </source>
</evidence>
<evidence type="ECO:0000259" key="4">
    <source>
        <dbReference type="Pfam" id="PF00291"/>
    </source>
</evidence>
<dbReference type="SUPFAM" id="SSF53686">
    <property type="entry name" value="Tryptophan synthase beta subunit-like PLP-dependent enzymes"/>
    <property type="match status" value="1"/>
</dbReference>
<dbReference type="PANTHER" id="PTHR48078:SF6">
    <property type="entry name" value="L-THREONINE DEHYDRATASE CATABOLIC TDCB"/>
    <property type="match status" value="1"/>
</dbReference>
<comment type="cofactor">
    <cofactor evidence="1">
        <name>pyridoxal 5'-phosphate</name>
        <dbReference type="ChEBI" id="CHEBI:597326"/>
    </cofactor>
</comment>
<name>A0ABT8GID5_9MICO</name>
<dbReference type="InterPro" id="IPR001926">
    <property type="entry name" value="TrpB-like_PALP"/>
</dbReference>
<dbReference type="Proteomes" id="UP001172708">
    <property type="component" value="Unassembled WGS sequence"/>
</dbReference>
<comment type="caution">
    <text evidence="5">The sequence shown here is derived from an EMBL/GenBank/DDBJ whole genome shotgun (WGS) entry which is preliminary data.</text>
</comment>
<protein>
    <submittedName>
        <fullName evidence="5">Serine/threonine dehydratase</fullName>
    </submittedName>
</protein>
<gene>
    <name evidence="5" type="ORF">QQX02_09735</name>
</gene>
<keyword evidence="6" id="KW-1185">Reference proteome</keyword>
<evidence type="ECO:0000256" key="3">
    <source>
        <dbReference type="ARBA" id="ARBA00023239"/>
    </source>
</evidence>
<evidence type="ECO:0000256" key="2">
    <source>
        <dbReference type="ARBA" id="ARBA00022898"/>
    </source>
</evidence>
<sequence>MTTIPTADDIARAGEAIAAHVRHTPIIEIPGETLGIDATLVFKLEFLQVTGAFKARGATHYVATQPIAPAGIVAASGGNHGAAVAYAAREFGHEAHIFVPTTANPSKVERLLSLDAQVHSIGVSYGDALDAAAEYLAEHDATSIEAFDDPVVMAGAGTVAMEFDEDSRASSGRALDAMMLAIGGGGLAGGAAAWCGDRMRIIGCETVGTASYAAAVEAGEPVTVPVSGVAADHLGARRIGDVPWAALSRAKAESVVLTDDEVLDAQARLWRLLRVVVEPGVAAPFAALLTGRWVPEPGSRIGVVLCGANVVMPAVGRAPIVETI</sequence>
<dbReference type="PANTHER" id="PTHR48078">
    <property type="entry name" value="THREONINE DEHYDRATASE, MITOCHONDRIAL-RELATED"/>
    <property type="match status" value="1"/>
</dbReference>
<dbReference type="Gene3D" id="3.40.50.1100">
    <property type="match status" value="2"/>
</dbReference>
<dbReference type="PROSITE" id="PS00165">
    <property type="entry name" value="DEHYDRATASE_SER_THR"/>
    <property type="match status" value="1"/>
</dbReference>
<dbReference type="InterPro" id="IPR050147">
    <property type="entry name" value="Ser/Thr_Dehydratase"/>
</dbReference>
<reference evidence="5" key="1">
    <citation type="submission" date="2023-06" db="EMBL/GenBank/DDBJ databases">
        <title>Egi l300058.</title>
        <authorList>
            <person name="Gao L."/>
            <person name="Fang B.-Z."/>
            <person name="Li W.-J."/>
        </authorList>
    </citation>
    <scope>NUCLEOTIDE SEQUENCE</scope>
    <source>
        <strain evidence="5">EGI L300058</strain>
    </source>
</reference>
<evidence type="ECO:0000256" key="1">
    <source>
        <dbReference type="ARBA" id="ARBA00001933"/>
    </source>
</evidence>
<accession>A0ABT8GID5</accession>
<dbReference type="RefSeq" id="WP_301142744.1">
    <property type="nucleotide sequence ID" value="NZ_JAUHQA010000001.1"/>
</dbReference>
<keyword evidence="2" id="KW-0663">Pyridoxal phosphate</keyword>
<proteinExistence type="predicted"/>
<feature type="domain" description="Tryptophan synthase beta chain-like PALP" evidence="4">
    <location>
        <begin position="19"/>
        <end position="307"/>
    </location>
</feature>
<dbReference type="InterPro" id="IPR000634">
    <property type="entry name" value="Ser/Thr_deHydtase_PyrdxlP-BS"/>
</dbReference>
<dbReference type="InterPro" id="IPR036052">
    <property type="entry name" value="TrpB-like_PALP_sf"/>
</dbReference>